<keyword evidence="1" id="KW-0805">Transcription regulation</keyword>
<dbReference type="SUPFAM" id="SSF48498">
    <property type="entry name" value="Tetracyclin repressor-like, C-terminal domain"/>
    <property type="match status" value="1"/>
</dbReference>
<dbReference type="Pfam" id="PF16925">
    <property type="entry name" value="TetR_C_13"/>
    <property type="match status" value="1"/>
</dbReference>
<keyword evidence="7" id="KW-1185">Reference proteome</keyword>
<organism evidence="6 7">
    <name type="scientific">Thiohalophilus thiocyanatoxydans</name>
    <dbReference type="NCBI Taxonomy" id="381308"/>
    <lineage>
        <taxon>Bacteria</taxon>
        <taxon>Pseudomonadati</taxon>
        <taxon>Pseudomonadota</taxon>
        <taxon>Gammaproteobacteria</taxon>
        <taxon>Thiohalomonadales</taxon>
        <taxon>Thiohalophilaceae</taxon>
        <taxon>Thiohalophilus</taxon>
    </lineage>
</organism>
<reference evidence="6 7" key="1">
    <citation type="submission" date="2019-03" db="EMBL/GenBank/DDBJ databases">
        <title>Genomic Encyclopedia of Type Strains, Phase IV (KMG-IV): sequencing the most valuable type-strain genomes for metagenomic binning, comparative biology and taxonomic classification.</title>
        <authorList>
            <person name="Goeker M."/>
        </authorList>
    </citation>
    <scope>NUCLEOTIDE SEQUENCE [LARGE SCALE GENOMIC DNA]</scope>
    <source>
        <strain evidence="6 7">DSM 16326</strain>
    </source>
</reference>
<evidence type="ECO:0000256" key="2">
    <source>
        <dbReference type="ARBA" id="ARBA00023125"/>
    </source>
</evidence>
<comment type="caution">
    <text evidence="6">The sequence shown here is derived from an EMBL/GenBank/DDBJ whole genome shotgun (WGS) entry which is preliminary data.</text>
</comment>
<evidence type="ECO:0000313" key="6">
    <source>
        <dbReference type="EMBL" id="TDY00561.1"/>
    </source>
</evidence>
<feature type="domain" description="HTH tetR-type" evidence="5">
    <location>
        <begin position="6"/>
        <end position="66"/>
    </location>
</feature>
<dbReference type="InterPro" id="IPR009057">
    <property type="entry name" value="Homeodomain-like_sf"/>
</dbReference>
<dbReference type="Gene3D" id="1.10.357.10">
    <property type="entry name" value="Tetracycline Repressor, domain 2"/>
    <property type="match status" value="1"/>
</dbReference>
<dbReference type="InterPro" id="IPR011075">
    <property type="entry name" value="TetR_C"/>
</dbReference>
<evidence type="ECO:0000259" key="5">
    <source>
        <dbReference type="PROSITE" id="PS50977"/>
    </source>
</evidence>
<dbReference type="InterPro" id="IPR036271">
    <property type="entry name" value="Tet_transcr_reg_TetR-rel_C_sf"/>
</dbReference>
<dbReference type="PROSITE" id="PS50977">
    <property type="entry name" value="HTH_TETR_2"/>
    <property type="match status" value="1"/>
</dbReference>
<gene>
    <name evidence="6" type="ORF">EDC23_2064</name>
</gene>
<evidence type="ECO:0000256" key="3">
    <source>
        <dbReference type="ARBA" id="ARBA00023163"/>
    </source>
</evidence>
<dbReference type="RefSeq" id="WP_134084185.1">
    <property type="nucleotide sequence ID" value="NZ_SOQX01000005.1"/>
</dbReference>
<dbReference type="Pfam" id="PF00440">
    <property type="entry name" value="TetR_N"/>
    <property type="match status" value="1"/>
</dbReference>
<dbReference type="AlphaFoldDB" id="A0A4R8IIR8"/>
<evidence type="ECO:0000313" key="7">
    <source>
        <dbReference type="Proteomes" id="UP000294914"/>
    </source>
</evidence>
<dbReference type="PANTHER" id="PTHR47506">
    <property type="entry name" value="TRANSCRIPTIONAL REGULATORY PROTEIN"/>
    <property type="match status" value="1"/>
</dbReference>
<dbReference type="Proteomes" id="UP000294914">
    <property type="component" value="Unassembled WGS sequence"/>
</dbReference>
<evidence type="ECO:0000256" key="1">
    <source>
        <dbReference type="ARBA" id="ARBA00023015"/>
    </source>
</evidence>
<dbReference type="Gene3D" id="1.10.10.60">
    <property type="entry name" value="Homeodomain-like"/>
    <property type="match status" value="1"/>
</dbReference>
<dbReference type="GO" id="GO:0003677">
    <property type="term" value="F:DNA binding"/>
    <property type="evidence" value="ECO:0007669"/>
    <property type="project" value="UniProtKB-UniRule"/>
</dbReference>
<keyword evidence="3" id="KW-0804">Transcription</keyword>
<name>A0A4R8IIR8_9GAMM</name>
<evidence type="ECO:0000256" key="4">
    <source>
        <dbReference type="PROSITE-ProRule" id="PRU00335"/>
    </source>
</evidence>
<dbReference type="InterPro" id="IPR001647">
    <property type="entry name" value="HTH_TetR"/>
</dbReference>
<sequence length="198" mass="22357">MPRPIEFDREEALRRAMSVFWRQGYHATSVKDLSAATHLQPGSLYGTFRNKRSLFIAALDAYFSGIRERIQSCLHGDGAPLTRLRTFFDMLIEEMVGDSDNKGCLLVNTLLETPADDTEINRRVSDMFAEVEAEFARVLREAQSRGELDASRDPAALARLLVAGIYGLRVYHKTRPDAEKVHEIIDNLFYALGTPAKH</sequence>
<feature type="DNA-binding region" description="H-T-H motif" evidence="4">
    <location>
        <begin position="29"/>
        <end position="48"/>
    </location>
</feature>
<accession>A0A4R8IIR8</accession>
<proteinExistence type="predicted"/>
<dbReference type="PANTHER" id="PTHR47506:SF10">
    <property type="entry name" value="TRANSCRIPTIONAL REGULATORY PROTEIN"/>
    <property type="match status" value="1"/>
</dbReference>
<dbReference type="OrthoDB" id="270177at2"/>
<dbReference type="SUPFAM" id="SSF46689">
    <property type="entry name" value="Homeodomain-like"/>
    <property type="match status" value="1"/>
</dbReference>
<dbReference type="EMBL" id="SOQX01000005">
    <property type="protein sequence ID" value="TDY00561.1"/>
    <property type="molecule type" value="Genomic_DNA"/>
</dbReference>
<protein>
    <submittedName>
        <fullName evidence="6">TetR family transcriptional regulator</fullName>
    </submittedName>
</protein>
<keyword evidence="2 4" id="KW-0238">DNA-binding</keyword>